<dbReference type="InterPro" id="IPR008928">
    <property type="entry name" value="6-hairpin_glycosidase_sf"/>
</dbReference>
<dbReference type="InterPro" id="IPR012341">
    <property type="entry name" value="6hp_glycosidase-like_sf"/>
</dbReference>
<dbReference type="Pfam" id="PF22124">
    <property type="entry name" value="Glyco_hydro_95_cat"/>
    <property type="match status" value="1"/>
</dbReference>
<reference evidence="4 5" key="1">
    <citation type="submission" date="2018-04" db="EMBL/GenBank/DDBJ databases">
        <title>Sphingobacterium sp. M46 Genome.</title>
        <authorList>
            <person name="Cheng J."/>
            <person name="Li Y."/>
        </authorList>
    </citation>
    <scope>NUCLEOTIDE SEQUENCE [LARGE SCALE GENOMIC DNA]</scope>
    <source>
        <strain evidence="4 5">M46</strain>
    </source>
</reference>
<evidence type="ECO:0000259" key="3">
    <source>
        <dbReference type="Pfam" id="PF22124"/>
    </source>
</evidence>
<dbReference type="Gene3D" id="2.70.98.50">
    <property type="entry name" value="putative glycoside hydrolase family protein from bacillus halodurans"/>
    <property type="match status" value="1"/>
</dbReference>
<dbReference type="EMBL" id="QCXX01000001">
    <property type="protein sequence ID" value="PUV26566.1"/>
    <property type="molecule type" value="Genomic_DNA"/>
</dbReference>
<name>A0A363P0G4_9SPHI</name>
<dbReference type="GO" id="GO:0004560">
    <property type="term" value="F:alpha-L-fucosidase activity"/>
    <property type="evidence" value="ECO:0007669"/>
    <property type="project" value="InterPro"/>
</dbReference>
<dbReference type="Pfam" id="PF21307">
    <property type="entry name" value="Glyco_hydro_95_C"/>
    <property type="match status" value="1"/>
</dbReference>
<dbReference type="Gene3D" id="1.50.10.10">
    <property type="match status" value="1"/>
</dbReference>
<gene>
    <name evidence="4" type="ORF">DCO56_06410</name>
</gene>
<evidence type="ECO:0000313" key="5">
    <source>
        <dbReference type="Proteomes" id="UP000250831"/>
    </source>
</evidence>
<evidence type="ECO:0000313" key="4">
    <source>
        <dbReference type="EMBL" id="PUV26566.1"/>
    </source>
</evidence>
<organism evidence="4 5">
    <name type="scientific">Sphingobacterium athyrii</name>
    <dbReference type="NCBI Taxonomy" id="2152717"/>
    <lineage>
        <taxon>Bacteria</taxon>
        <taxon>Pseudomonadati</taxon>
        <taxon>Bacteroidota</taxon>
        <taxon>Sphingobacteriia</taxon>
        <taxon>Sphingobacteriales</taxon>
        <taxon>Sphingobacteriaceae</taxon>
        <taxon>Sphingobacterium</taxon>
    </lineage>
</organism>
<keyword evidence="4" id="KW-0378">Hydrolase</keyword>
<comment type="caution">
    <text evidence="4">The sequence shown here is derived from an EMBL/GenBank/DDBJ whole genome shotgun (WGS) entry which is preliminary data.</text>
</comment>
<proteinExistence type="predicted"/>
<protein>
    <submittedName>
        <fullName evidence="4">Glycoside hydrolase</fullName>
    </submittedName>
</protein>
<dbReference type="Pfam" id="PF14498">
    <property type="entry name" value="Glyco_hyd_65N_2"/>
    <property type="match status" value="1"/>
</dbReference>
<dbReference type="InterPro" id="IPR016518">
    <property type="entry name" value="Alpha-L-fucosidase"/>
</dbReference>
<feature type="domain" description="Glycosyl hydrolase family 95 N-terminal" evidence="1">
    <location>
        <begin position="36"/>
        <end position="278"/>
    </location>
</feature>
<dbReference type="InterPro" id="IPR013780">
    <property type="entry name" value="Glyco_hydro_b"/>
</dbReference>
<dbReference type="RefSeq" id="WP_108632858.1">
    <property type="nucleotide sequence ID" value="NZ_QCXX01000001.1"/>
</dbReference>
<accession>A0A363P0G4</accession>
<dbReference type="GO" id="GO:0005975">
    <property type="term" value="P:carbohydrate metabolic process"/>
    <property type="evidence" value="ECO:0007669"/>
    <property type="project" value="InterPro"/>
</dbReference>
<sequence>MNRSSKINLRKGKLLCTLVVFFFSGNLFGQVQGGKLWYRQPAKQWEETLPLGNGKIGMMPDGGLKNDHIVLNDITLWSGSPQDANNYEASRYLDSIRNLIKSGKNDLAQRLIDQHFICKGPGSGGKQWGCYQVLGNLMFAFDGQTDLTAVQNYRRELDLDKAMAKTSYELKGVRYSREYWTSFADDVGVIRLQSSKKGQISLEIKIDRPERATSKTEDGELVLVGQLDNGVDGKGMRFKTRVRAQIKGGKQLVKGQSIVIQQADEVLIYVATDTDFKGKDFERTTAETLTRALKKSYSQQYAEHLQNYLAKFNRLSLRLGQSKDDLPTDQRLVAFGKEPDQDPGLAALFYQYGRYLSISSTRLGLLPPNLQGLWANQIQTPWNGDYHLDINVQMNHWHLGAANLGELNEPLVGLVEGLMAPGAKTAKAYYNAPGWVAHVITNVWGYTEPGESASWGIANAGSGWLCNNLWEHYLYTEDMGYLRRIYPILYGAAQFYSSALTEHPTKGWLLTSPSVSPENSFKLPNGQQANVTMGPTIDNQIVRELFENIIHAAGLLGNQSDPFLTKVAAQLKRLAPAVQLAKDGRIMEWIEDYEEVDPQHRHISHLYGLYPGYLIRYDQHPDWQLAAKKSLDVRGDDGPSWAIAHKLLFWTRLHEGERAYKLFRQLMTPRVDTHINYGAGGGVYANLLTAGPPFQIDGNFGGAAGIAEMLVQSHQDTVYLLPAVPQAWKKEGRVSGMRIKGNHTLDMEWKDGKILNYQIYSPKSQQLNVCIDHNWIAYRTKEK</sequence>
<evidence type="ECO:0000259" key="2">
    <source>
        <dbReference type="Pfam" id="PF21307"/>
    </source>
</evidence>
<dbReference type="PANTHER" id="PTHR31084:SF0">
    <property type="entry name" value="ALPHA-L-FUCOSIDASE 2"/>
    <property type="match status" value="1"/>
</dbReference>
<dbReference type="InterPro" id="IPR027414">
    <property type="entry name" value="GH95_N_dom"/>
</dbReference>
<dbReference type="OrthoDB" id="9802600at2"/>
<evidence type="ECO:0000259" key="1">
    <source>
        <dbReference type="Pfam" id="PF14498"/>
    </source>
</evidence>
<dbReference type="SUPFAM" id="SSF48208">
    <property type="entry name" value="Six-hairpin glycosidases"/>
    <property type="match status" value="1"/>
</dbReference>
<feature type="domain" description="Glycosyl hydrolase family 95 catalytic" evidence="3">
    <location>
        <begin position="296"/>
        <end position="710"/>
    </location>
</feature>
<dbReference type="InterPro" id="IPR049053">
    <property type="entry name" value="AFCA-like_C"/>
</dbReference>
<dbReference type="PANTHER" id="PTHR31084">
    <property type="entry name" value="ALPHA-L-FUCOSIDASE 2"/>
    <property type="match status" value="1"/>
</dbReference>
<dbReference type="Proteomes" id="UP000250831">
    <property type="component" value="Unassembled WGS sequence"/>
</dbReference>
<dbReference type="PIRSF" id="PIRSF007663">
    <property type="entry name" value="UCP007663"/>
    <property type="match status" value="1"/>
</dbReference>
<dbReference type="AlphaFoldDB" id="A0A363P0G4"/>
<dbReference type="Gene3D" id="2.60.40.1180">
    <property type="entry name" value="Golgi alpha-mannosidase II"/>
    <property type="match status" value="1"/>
</dbReference>
<dbReference type="InterPro" id="IPR054363">
    <property type="entry name" value="GH95_cat"/>
</dbReference>
<keyword evidence="5" id="KW-1185">Reference proteome</keyword>
<feature type="domain" description="Alpha fucosidase A-like C-terminal" evidence="2">
    <location>
        <begin position="712"/>
        <end position="777"/>
    </location>
</feature>